<reference evidence="3" key="1">
    <citation type="journal article" date="2023" name="Nat. Commun.">
        <title>Diploid and tetraploid genomes of Acorus and the evolution of monocots.</title>
        <authorList>
            <person name="Ma L."/>
            <person name="Liu K.W."/>
            <person name="Li Z."/>
            <person name="Hsiao Y.Y."/>
            <person name="Qi Y."/>
            <person name="Fu T."/>
            <person name="Tang G.D."/>
            <person name="Zhang D."/>
            <person name="Sun W.H."/>
            <person name="Liu D.K."/>
            <person name="Li Y."/>
            <person name="Chen G.Z."/>
            <person name="Liu X.D."/>
            <person name="Liao X.Y."/>
            <person name="Jiang Y.T."/>
            <person name="Yu X."/>
            <person name="Hao Y."/>
            <person name="Huang J."/>
            <person name="Zhao X.W."/>
            <person name="Ke S."/>
            <person name="Chen Y.Y."/>
            <person name="Wu W.L."/>
            <person name="Hsu J.L."/>
            <person name="Lin Y.F."/>
            <person name="Huang M.D."/>
            <person name="Li C.Y."/>
            <person name="Huang L."/>
            <person name="Wang Z.W."/>
            <person name="Zhao X."/>
            <person name="Zhong W.Y."/>
            <person name="Peng D.H."/>
            <person name="Ahmad S."/>
            <person name="Lan S."/>
            <person name="Zhang J.S."/>
            <person name="Tsai W.C."/>
            <person name="Van de Peer Y."/>
            <person name="Liu Z.J."/>
        </authorList>
    </citation>
    <scope>NUCLEOTIDE SEQUENCE</scope>
    <source>
        <strain evidence="3">CP</strain>
    </source>
</reference>
<dbReference type="Proteomes" id="UP001180020">
    <property type="component" value="Unassembled WGS sequence"/>
</dbReference>
<dbReference type="PANTHER" id="PTHR43215:SF15">
    <property type="entry name" value="PROTEIN ACCUMULATION AND REPLICATION OF CHLOROPLASTS 3, CHLOROPLASTIC"/>
    <property type="match status" value="1"/>
</dbReference>
<protein>
    <submittedName>
        <fullName evidence="3">Protein ACCUMULATION AND REPLICATION OF CHLOROPLASTS 3</fullName>
    </submittedName>
</protein>
<accession>A0AAV9D8C9</accession>
<feature type="region of interest" description="Disordered" evidence="2">
    <location>
        <begin position="1"/>
        <end position="21"/>
    </location>
</feature>
<dbReference type="GO" id="GO:0010020">
    <property type="term" value="P:chloroplast fission"/>
    <property type="evidence" value="ECO:0007669"/>
    <property type="project" value="TreeGrafter"/>
</dbReference>
<dbReference type="SUPFAM" id="SSF82185">
    <property type="entry name" value="Histone H3 K4-specific methyltransferase SET7/9 N-terminal domain"/>
    <property type="match status" value="1"/>
</dbReference>
<dbReference type="PANTHER" id="PTHR43215">
    <property type="entry name" value="RADIAL SPOKE HEAD 1 HOMOLOG"/>
    <property type="match status" value="1"/>
</dbReference>
<dbReference type="Gene3D" id="2.20.110.10">
    <property type="entry name" value="Histone H3 K4-specific methyltransferase SET7/9 N-terminal domain"/>
    <property type="match status" value="2"/>
</dbReference>
<proteinExistence type="predicted"/>
<name>A0AAV9D8C9_ACOCL</name>
<dbReference type="InterPro" id="IPR003008">
    <property type="entry name" value="Tubulin_FtsZ_GTPase"/>
</dbReference>
<dbReference type="EMBL" id="JAUJYO010000015">
    <property type="protein sequence ID" value="KAK1297463.1"/>
    <property type="molecule type" value="Genomic_DNA"/>
</dbReference>
<dbReference type="AlphaFoldDB" id="A0AAV9D8C9"/>
<feature type="region of interest" description="Disordered" evidence="2">
    <location>
        <begin position="461"/>
        <end position="490"/>
    </location>
</feature>
<organism evidence="3 4">
    <name type="scientific">Acorus calamus</name>
    <name type="common">Sweet flag</name>
    <dbReference type="NCBI Taxonomy" id="4465"/>
    <lineage>
        <taxon>Eukaryota</taxon>
        <taxon>Viridiplantae</taxon>
        <taxon>Streptophyta</taxon>
        <taxon>Embryophyta</taxon>
        <taxon>Tracheophyta</taxon>
        <taxon>Spermatophyta</taxon>
        <taxon>Magnoliopsida</taxon>
        <taxon>Liliopsida</taxon>
        <taxon>Acoraceae</taxon>
        <taxon>Acorus</taxon>
    </lineage>
</organism>
<evidence type="ECO:0000313" key="4">
    <source>
        <dbReference type="Proteomes" id="UP001180020"/>
    </source>
</evidence>
<dbReference type="GO" id="GO:0005525">
    <property type="term" value="F:GTP binding"/>
    <property type="evidence" value="ECO:0007669"/>
    <property type="project" value="InterPro"/>
</dbReference>
<reference evidence="3" key="2">
    <citation type="submission" date="2023-06" db="EMBL/GenBank/DDBJ databases">
        <authorList>
            <person name="Ma L."/>
            <person name="Liu K.-W."/>
            <person name="Li Z."/>
            <person name="Hsiao Y.-Y."/>
            <person name="Qi Y."/>
            <person name="Fu T."/>
            <person name="Tang G."/>
            <person name="Zhang D."/>
            <person name="Sun W.-H."/>
            <person name="Liu D.-K."/>
            <person name="Li Y."/>
            <person name="Chen G.-Z."/>
            <person name="Liu X.-D."/>
            <person name="Liao X.-Y."/>
            <person name="Jiang Y.-T."/>
            <person name="Yu X."/>
            <person name="Hao Y."/>
            <person name="Huang J."/>
            <person name="Zhao X.-W."/>
            <person name="Ke S."/>
            <person name="Chen Y.-Y."/>
            <person name="Wu W.-L."/>
            <person name="Hsu J.-L."/>
            <person name="Lin Y.-F."/>
            <person name="Huang M.-D."/>
            <person name="Li C.-Y."/>
            <person name="Huang L."/>
            <person name="Wang Z.-W."/>
            <person name="Zhao X."/>
            <person name="Zhong W.-Y."/>
            <person name="Peng D.-H."/>
            <person name="Ahmad S."/>
            <person name="Lan S."/>
            <person name="Zhang J.-S."/>
            <person name="Tsai W.-C."/>
            <person name="Van De Peer Y."/>
            <person name="Liu Z.-J."/>
        </authorList>
    </citation>
    <scope>NUCLEOTIDE SEQUENCE</scope>
    <source>
        <strain evidence="3">CP</strain>
        <tissue evidence="3">Leaves</tissue>
    </source>
</reference>
<evidence type="ECO:0000313" key="3">
    <source>
        <dbReference type="EMBL" id="KAK1297463.1"/>
    </source>
</evidence>
<gene>
    <name evidence="3" type="primary">ARC3</name>
    <name evidence="3" type="ORF">QJS10_CPB15g00148</name>
</gene>
<evidence type="ECO:0000256" key="2">
    <source>
        <dbReference type="SAM" id="MobiDB-lite"/>
    </source>
</evidence>
<sequence length="779" mass="85627">MEVLSRVGSVTARASSGRPSHKPISFNGRHFFSLSSLRLLRRSHAAFASPPLRLRSAPSDEQMTKSDSSSDGETRLDGGAPVSAMDVVVIGSRKDAIVDFCLESAFSPSRLRFWTIHSRDSEGVQLLHRCLGEDVVLKNLEYPISQRFCPPAIVLVASAGYGCDYITAVELLSAVKSTGGLAVAILLKPFSFEGQKRQQEVDDLLSKLQGRLQFSIVVEADALLKKEVVTLEEALKSANNAVSLAINLISILMSEIHLKLIVAPHGQTKEIKVPEVLNLLESYGDAKVGFGTGYSIKSSIVQAIECPFLMGTMKDSNKISICNLASASVMDKSDLHAFMCAFHQISGYTDKIILSRSQEPDLEPNLFVTTIMVMGFNVQKISEKTSLLSGLVQRFPFLFSLLRGDHLTSKDNPLAHSPLDPPEGVSTSSDSDVLLGVTSIGISDVDNVLHSEELEAEISSKMFNGEDDGVEPSKANNEATSTADDLTVEDGPDVKMGHPRYWNVGPGFLIAQQWAKERANLFQATSKADILDVISLPVGVKSASQRFSDVQLQDSEVPNDMAEEIVGNSDLPSWDALADASFEAIMDAYNSASTLLKRKDTDALMKKGLLSSRAASMLEAERETAKRWSPILEMPYRAGIYKGRCQGGLPEGKGRLIFSDRSFYDGMWHNGKRSGLGAFYYSNGDVFQGSWRDDLMHGKGWFYFRNGDRWLSNFWKGKANGEGRFYSKSGSIFFGQFQDGWRHGQCLHIDSDGSRWSEIWDEGIRVSRTQLDVETKTGD</sequence>
<dbReference type="SUPFAM" id="SSF52490">
    <property type="entry name" value="Tubulin nucleotide-binding domain-like"/>
    <property type="match status" value="1"/>
</dbReference>
<dbReference type="Gene3D" id="3.40.50.1440">
    <property type="entry name" value="Tubulin/FtsZ, GTPase domain"/>
    <property type="match status" value="1"/>
</dbReference>
<feature type="compositionally biased region" description="Polar residues" evidence="2">
    <location>
        <begin position="59"/>
        <end position="71"/>
    </location>
</feature>
<feature type="compositionally biased region" description="Polar residues" evidence="2">
    <location>
        <begin position="474"/>
        <end position="484"/>
    </location>
</feature>
<dbReference type="PRINTS" id="PR00423">
    <property type="entry name" value="CELLDVISFTSZ"/>
</dbReference>
<dbReference type="Pfam" id="PF02493">
    <property type="entry name" value="MORN"/>
    <property type="match status" value="5"/>
</dbReference>
<dbReference type="SMART" id="SM00698">
    <property type="entry name" value="MORN"/>
    <property type="match status" value="3"/>
</dbReference>
<evidence type="ECO:0000256" key="1">
    <source>
        <dbReference type="ARBA" id="ARBA00022737"/>
    </source>
</evidence>
<keyword evidence="4" id="KW-1185">Reference proteome</keyword>
<keyword evidence="1" id="KW-0677">Repeat</keyword>
<dbReference type="InterPro" id="IPR036525">
    <property type="entry name" value="Tubulin/FtsZ_GTPase_sf"/>
</dbReference>
<dbReference type="GO" id="GO:0009707">
    <property type="term" value="C:chloroplast outer membrane"/>
    <property type="evidence" value="ECO:0007669"/>
    <property type="project" value="TreeGrafter"/>
</dbReference>
<dbReference type="InterPro" id="IPR003409">
    <property type="entry name" value="MORN"/>
</dbReference>
<dbReference type="GO" id="GO:0005829">
    <property type="term" value="C:cytosol"/>
    <property type="evidence" value="ECO:0007669"/>
    <property type="project" value="TreeGrafter"/>
</dbReference>
<comment type="caution">
    <text evidence="3">The sequence shown here is derived from an EMBL/GenBank/DDBJ whole genome shotgun (WGS) entry which is preliminary data.</text>
</comment>
<feature type="region of interest" description="Disordered" evidence="2">
    <location>
        <begin position="51"/>
        <end position="79"/>
    </location>
</feature>